<evidence type="ECO:0000313" key="2">
    <source>
        <dbReference type="Proteomes" id="UP000596661"/>
    </source>
</evidence>
<accession>A0A803Q2T2</accession>
<dbReference type="EnsemblPlants" id="evm.model.07.1483">
    <property type="protein sequence ID" value="cds.evm.model.07.1483"/>
    <property type="gene ID" value="evm.TU.07.1483"/>
</dbReference>
<keyword evidence="2" id="KW-1185">Reference proteome</keyword>
<name>A0A803Q2T2_CANSA</name>
<organism evidence="1 2">
    <name type="scientific">Cannabis sativa</name>
    <name type="common">Hemp</name>
    <name type="synonym">Marijuana</name>
    <dbReference type="NCBI Taxonomy" id="3483"/>
    <lineage>
        <taxon>Eukaryota</taxon>
        <taxon>Viridiplantae</taxon>
        <taxon>Streptophyta</taxon>
        <taxon>Embryophyta</taxon>
        <taxon>Tracheophyta</taxon>
        <taxon>Spermatophyta</taxon>
        <taxon>Magnoliopsida</taxon>
        <taxon>eudicotyledons</taxon>
        <taxon>Gunneridae</taxon>
        <taxon>Pentapetalae</taxon>
        <taxon>rosids</taxon>
        <taxon>fabids</taxon>
        <taxon>Rosales</taxon>
        <taxon>Cannabaceae</taxon>
        <taxon>Cannabis</taxon>
    </lineage>
</organism>
<sequence>MVSPSYSSGFGVLLFYSDLFGKSFWPQAFGTDAIASFFAEFLGYVCKAAESSLNFATEIAELTDDCCSFGYRGEVQGGLLTVHI</sequence>
<reference evidence="1" key="2">
    <citation type="submission" date="2021-03" db="UniProtKB">
        <authorList>
            <consortium name="EnsemblPlants"/>
        </authorList>
    </citation>
    <scope>IDENTIFICATION</scope>
</reference>
<proteinExistence type="predicted"/>
<dbReference type="EMBL" id="UZAU01000668">
    <property type="status" value="NOT_ANNOTATED_CDS"/>
    <property type="molecule type" value="Genomic_DNA"/>
</dbReference>
<dbReference type="Proteomes" id="UP000596661">
    <property type="component" value="Chromosome 7"/>
</dbReference>
<evidence type="ECO:0000313" key="1">
    <source>
        <dbReference type="EnsemblPlants" id="cds.evm.model.07.1483"/>
    </source>
</evidence>
<protein>
    <submittedName>
        <fullName evidence="1">Uncharacterized protein</fullName>
    </submittedName>
</protein>
<dbReference type="Gramene" id="evm.model.07.1483">
    <property type="protein sequence ID" value="cds.evm.model.07.1483"/>
    <property type="gene ID" value="evm.TU.07.1483"/>
</dbReference>
<reference evidence="1" key="1">
    <citation type="submission" date="2018-11" db="EMBL/GenBank/DDBJ databases">
        <authorList>
            <person name="Grassa J C."/>
        </authorList>
    </citation>
    <scope>NUCLEOTIDE SEQUENCE [LARGE SCALE GENOMIC DNA]</scope>
</reference>
<dbReference type="AlphaFoldDB" id="A0A803Q2T2"/>